<comment type="similarity">
    <text evidence="2 12">Belongs to the ALAD family.</text>
</comment>
<evidence type="ECO:0000256" key="1">
    <source>
        <dbReference type="ARBA" id="ARBA00004694"/>
    </source>
</evidence>
<keyword evidence="6 11" id="KW-0456">Lyase</keyword>
<comment type="catalytic activity">
    <reaction evidence="8 11">
        <text>2 5-aminolevulinate = porphobilinogen + 2 H2O + H(+)</text>
        <dbReference type="Rhea" id="RHEA:24064"/>
        <dbReference type="ChEBI" id="CHEBI:15377"/>
        <dbReference type="ChEBI" id="CHEBI:15378"/>
        <dbReference type="ChEBI" id="CHEBI:58126"/>
        <dbReference type="ChEBI" id="CHEBI:356416"/>
        <dbReference type="EC" id="4.2.1.24"/>
    </reaction>
</comment>
<reference evidence="14" key="1">
    <citation type="submission" date="2016-11" db="EMBL/GenBank/DDBJ databases">
        <authorList>
            <person name="Varghese N."/>
            <person name="Submissions S."/>
        </authorList>
    </citation>
    <scope>NUCLEOTIDE SEQUENCE [LARGE SCALE GENOMIC DNA]</scope>
    <source>
        <strain evidence="14">DSM 22212</strain>
    </source>
</reference>
<dbReference type="InterPro" id="IPR013785">
    <property type="entry name" value="Aldolase_TIM"/>
</dbReference>
<dbReference type="SUPFAM" id="SSF51569">
    <property type="entry name" value="Aldolase"/>
    <property type="match status" value="1"/>
</dbReference>
<dbReference type="PRINTS" id="PR00144">
    <property type="entry name" value="DALDHYDRTASE"/>
</dbReference>
<evidence type="ECO:0000256" key="8">
    <source>
        <dbReference type="ARBA" id="ARBA00047651"/>
    </source>
</evidence>
<evidence type="ECO:0000256" key="5">
    <source>
        <dbReference type="ARBA" id="ARBA00023133"/>
    </source>
</evidence>
<dbReference type="NCBIfam" id="NF006762">
    <property type="entry name" value="PRK09283.1"/>
    <property type="match status" value="1"/>
</dbReference>
<dbReference type="PANTHER" id="PTHR11458:SF0">
    <property type="entry name" value="DELTA-AMINOLEVULINIC ACID DEHYDRATASE"/>
    <property type="match status" value="1"/>
</dbReference>
<keyword evidence="7 11" id="KW-0627">Porphyrin biosynthesis</keyword>
<keyword evidence="5" id="KW-0350">Heme biosynthesis</keyword>
<keyword evidence="10" id="KW-0460">Magnesium</keyword>
<evidence type="ECO:0000256" key="11">
    <source>
        <dbReference type="RuleBase" id="RU000515"/>
    </source>
</evidence>
<evidence type="ECO:0000256" key="12">
    <source>
        <dbReference type="RuleBase" id="RU004161"/>
    </source>
</evidence>
<comment type="subunit">
    <text evidence="11">Homooctamer.</text>
</comment>
<evidence type="ECO:0000256" key="6">
    <source>
        <dbReference type="ARBA" id="ARBA00023239"/>
    </source>
</evidence>
<evidence type="ECO:0000313" key="14">
    <source>
        <dbReference type="Proteomes" id="UP000185812"/>
    </source>
</evidence>
<feature type="binding site" evidence="10">
    <location>
        <position position="251"/>
    </location>
    <ligand>
        <name>Mg(2+)</name>
        <dbReference type="ChEBI" id="CHEBI:18420"/>
    </ligand>
</feature>
<feature type="active site" description="Schiff-base intermediate with substrate" evidence="9">
    <location>
        <position position="208"/>
    </location>
</feature>
<evidence type="ECO:0000256" key="3">
    <source>
        <dbReference type="ARBA" id="ARBA00012053"/>
    </source>
</evidence>
<dbReference type="CDD" id="cd04823">
    <property type="entry name" value="ALAD_PBGS_aspartate_rich"/>
    <property type="match status" value="1"/>
</dbReference>
<dbReference type="PIRSF" id="PIRSF001415">
    <property type="entry name" value="Porphbilin_synth"/>
    <property type="match status" value="1"/>
</dbReference>
<dbReference type="PANTHER" id="PTHR11458">
    <property type="entry name" value="DELTA-AMINOLEVULINIC ACID DEHYDRATASE"/>
    <property type="match status" value="1"/>
</dbReference>
<dbReference type="EC" id="4.2.1.24" evidence="3 11"/>
<dbReference type="PROSITE" id="PS00169">
    <property type="entry name" value="D_ALA_DEHYDRATASE"/>
    <property type="match status" value="1"/>
</dbReference>
<comment type="pathway">
    <text evidence="1">Porphyrin-containing compound metabolism; protoporphyrin-IX biosynthesis; coproporphyrinogen-III from 5-aminolevulinate: step 1/4.</text>
</comment>
<evidence type="ECO:0000256" key="2">
    <source>
        <dbReference type="ARBA" id="ARBA00008055"/>
    </source>
</evidence>
<dbReference type="GO" id="GO:0008270">
    <property type="term" value="F:zinc ion binding"/>
    <property type="evidence" value="ECO:0007669"/>
    <property type="project" value="TreeGrafter"/>
</dbReference>
<dbReference type="RefSeq" id="WP_072716345.1">
    <property type="nucleotide sequence ID" value="NZ_FRAU01000010.1"/>
</dbReference>
<name>A0A1M6X898_9BACT</name>
<dbReference type="OrthoDB" id="9805001at2"/>
<evidence type="ECO:0000256" key="9">
    <source>
        <dbReference type="PIRSR" id="PIRSR001415-1"/>
    </source>
</evidence>
<dbReference type="InterPro" id="IPR030656">
    <property type="entry name" value="ALAD_AS"/>
</dbReference>
<feature type="active site" description="Schiff-base intermediate with substrate" evidence="9">
    <location>
        <position position="266"/>
    </location>
</feature>
<evidence type="ECO:0000256" key="4">
    <source>
        <dbReference type="ARBA" id="ARBA00020771"/>
    </source>
</evidence>
<dbReference type="GO" id="GO:0005829">
    <property type="term" value="C:cytosol"/>
    <property type="evidence" value="ECO:0007669"/>
    <property type="project" value="TreeGrafter"/>
</dbReference>
<dbReference type="EMBL" id="FRAU01000010">
    <property type="protein sequence ID" value="SHL02181.1"/>
    <property type="molecule type" value="Genomic_DNA"/>
</dbReference>
<dbReference type="SMART" id="SM01004">
    <property type="entry name" value="ALAD"/>
    <property type="match status" value="1"/>
</dbReference>
<dbReference type="InterPro" id="IPR001731">
    <property type="entry name" value="ALAD"/>
</dbReference>
<dbReference type="Pfam" id="PF00490">
    <property type="entry name" value="ALAD"/>
    <property type="match status" value="1"/>
</dbReference>
<gene>
    <name evidence="13" type="ORF">SAMN04488087_2542</name>
</gene>
<proteinExistence type="inferred from homology"/>
<dbReference type="FunFam" id="3.20.20.70:FF:000019">
    <property type="entry name" value="Delta-aminolevulinic acid dehydratase"/>
    <property type="match status" value="1"/>
</dbReference>
<evidence type="ECO:0000313" key="13">
    <source>
        <dbReference type="EMBL" id="SHL02181.1"/>
    </source>
</evidence>
<dbReference type="GO" id="GO:0006782">
    <property type="term" value="P:protoporphyrinogen IX biosynthetic process"/>
    <property type="evidence" value="ECO:0007669"/>
    <property type="project" value="UniProtKB-UniPathway"/>
</dbReference>
<dbReference type="UniPathway" id="UPA00251">
    <property type="reaction ID" value="UER00318"/>
</dbReference>
<protein>
    <recommendedName>
        <fullName evidence="4 11">Delta-aminolevulinic acid dehydratase</fullName>
        <ecNumber evidence="3 11">4.2.1.24</ecNumber>
    </recommendedName>
</protein>
<sequence>MGIQTVDTQRALLSLVERPRRLRRTEGIRRMVRETHLSVDHLVAPLFVVEGTGVRQEVPSMPGQYRLSIDELVCEARALHALGIPAVALFPALDESLKTPDGREALNPDGLYLRAIRAVKDAVPELLVITDVALDPYSSDGHDGIVRDGRILNDETVAILARMAVVQAQAGADIVAPSDMMDGRVGAIRRALDEAGFTEVAILSYTAKYASAFYGPFRDALDSAPRHRPGVPPDKKTYQMDPANAREALRELRLDLDEGADMVMVKPALPYLDVIFRVRQASEVPVAAYQVSGEYAMLKAAARNGWLDEKATVLEALTAIRRAGADVILTYFARQVAQWLQE</sequence>
<evidence type="ECO:0000256" key="10">
    <source>
        <dbReference type="PIRSR" id="PIRSR001415-5"/>
    </source>
</evidence>
<dbReference type="GO" id="GO:0004655">
    <property type="term" value="F:porphobilinogen synthase activity"/>
    <property type="evidence" value="ECO:0007669"/>
    <property type="project" value="UniProtKB-EC"/>
</dbReference>
<accession>A0A1M6X898</accession>
<dbReference type="AlphaFoldDB" id="A0A1M6X898"/>
<organism evidence="13 14">
    <name type="scientific">Rhodothermus profundi</name>
    <dbReference type="NCBI Taxonomy" id="633813"/>
    <lineage>
        <taxon>Bacteria</taxon>
        <taxon>Pseudomonadati</taxon>
        <taxon>Rhodothermota</taxon>
        <taxon>Rhodothermia</taxon>
        <taxon>Rhodothermales</taxon>
        <taxon>Rhodothermaceae</taxon>
        <taxon>Rhodothermus</taxon>
    </lineage>
</organism>
<evidence type="ECO:0000256" key="7">
    <source>
        <dbReference type="ARBA" id="ARBA00023244"/>
    </source>
</evidence>
<dbReference type="Proteomes" id="UP000185812">
    <property type="component" value="Unassembled WGS sequence"/>
</dbReference>
<keyword evidence="14" id="KW-1185">Reference proteome</keyword>
<dbReference type="STRING" id="633813.SAMN04488087_2542"/>
<keyword evidence="10" id="KW-0479">Metal-binding</keyword>
<dbReference type="Gene3D" id="3.20.20.70">
    <property type="entry name" value="Aldolase class I"/>
    <property type="match status" value="1"/>
</dbReference>